<gene>
    <name evidence="1" type="ORF">HPB47_007193</name>
</gene>
<feature type="non-terminal residue" evidence="1">
    <location>
        <position position="1521"/>
    </location>
</feature>
<dbReference type="Proteomes" id="UP000805193">
    <property type="component" value="Unassembled WGS sequence"/>
</dbReference>
<reference evidence="1 2" key="1">
    <citation type="journal article" date="2020" name="Cell">
        <title>Large-Scale Comparative Analyses of Tick Genomes Elucidate Their Genetic Diversity and Vector Capacities.</title>
        <authorList>
            <consortium name="Tick Genome and Microbiome Consortium (TIGMIC)"/>
            <person name="Jia N."/>
            <person name="Wang J."/>
            <person name="Shi W."/>
            <person name="Du L."/>
            <person name="Sun Y."/>
            <person name="Zhan W."/>
            <person name="Jiang J.F."/>
            <person name="Wang Q."/>
            <person name="Zhang B."/>
            <person name="Ji P."/>
            <person name="Bell-Sakyi L."/>
            <person name="Cui X.M."/>
            <person name="Yuan T.T."/>
            <person name="Jiang B.G."/>
            <person name="Yang W.F."/>
            <person name="Lam T.T."/>
            <person name="Chang Q.C."/>
            <person name="Ding S.J."/>
            <person name="Wang X.J."/>
            <person name="Zhu J.G."/>
            <person name="Ruan X.D."/>
            <person name="Zhao L."/>
            <person name="Wei J.T."/>
            <person name="Ye R.Z."/>
            <person name="Que T.C."/>
            <person name="Du C.H."/>
            <person name="Zhou Y.H."/>
            <person name="Cheng J.X."/>
            <person name="Dai P.F."/>
            <person name="Guo W.B."/>
            <person name="Han X.H."/>
            <person name="Huang E.J."/>
            <person name="Li L.F."/>
            <person name="Wei W."/>
            <person name="Gao Y.C."/>
            <person name="Liu J.Z."/>
            <person name="Shao H.Z."/>
            <person name="Wang X."/>
            <person name="Wang C.C."/>
            <person name="Yang T.C."/>
            <person name="Huo Q.B."/>
            <person name="Li W."/>
            <person name="Chen H.Y."/>
            <person name="Chen S.E."/>
            <person name="Zhou L.G."/>
            <person name="Ni X.B."/>
            <person name="Tian J.H."/>
            <person name="Sheng Y."/>
            <person name="Liu T."/>
            <person name="Pan Y.S."/>
            <person name="Xia L.Y."/>
            <person name="Li J."/>
            <person name="Zhao F."/>
            <person name="Cao W.C."/>
        </authorList>
    </citation>
    <scope>NUCLEOTIDE SEQUENCE [LARGE SCALE GENOMIC DNA]</scope>
    <source>
        <strain evidence="1">Iper-2018</strain>
    </source>
</reference>
<evidence type="ECO:0000313" key="1">
    <source>
        <dbReference type="EMBL" id="KAG0415577.1"/>
    </source>
</evidence>
<name>A0AC60P8J6_IXOPE</name>
<dbReference type="EMBL" id="JABSTQ010011052">
    <property type="protein sequence ID" value="KAG0415577.1"/>
    <property type="molecule type" value="Genomic_DNA"/>
</dbReference>
<sequence>MKSAFKERQLSEYSSASQRPKRNASAKGLGSSNGLHWMEEKQLKKALYASLNETKKVRLLDENVSEDSREQTPKTVSSSSISKKTSDAESKRIKVHAQRKFAQGSNPSSPMPTPVKMIPTIREVREPVGPPSTLLPCKRRPKTEDFLTFLCLRGTSALPPSLDFMGGAGCSGTSSERSSSPDGDSRLAPPACDTRETSKGANGSSTMSSSTDTRSSIQRSQRSGQRCPRSDSAEEPRSTNEPCAGRAVKQKTDKKKIALEKTAKSTRMPNRPKDMKKSSTAPKLASRRNVSLAALKAKYKKQRLFQKAAQPSGGGHVLRSRTVREPAKPSAKSICDATKSSSVIPKRPSDTREDEFCKEKIVLKKQLSVRLTRLSPRLAASVRAYSSGVTTRGSLARGGITPHVRKAKLVPPIVDYDSDSERDVSPLSPQTRNFVFFGKTTVEKAPGKSLGRRQGPGRAKVQMLPPAKKQQSKSAQIAKKLLSTAKGHVAPRKVGRNSLAAVFRRETRSLGPVKEYPLVLALPTKTKRGSGRFRSTSLKKDAQKTQNLVERRQALRLPPGKGVGLRNPSLKGPCVSTRLDSKKAAMEQKEKKTRSRPGLKVSEKLPLTRRPLDVRRRSETALTSSGSARRCTRRAYSASTDNATKDVPPKRKLVSLSSKGTELAALQEASFSDSDDEPLINFANRASLLGKLNIRKEVEGTSPKTPIIPKTLIASRKKTSLAPVGLVEAKRKASTNRRKLKAENSKVNSVKTELVSARFSEPSPSSLSETIADAAGDPLDPPADLHDLDSMSGGVEVFDALAGEISQVMSCRLSFGSAQEIRSLMTSEFSGAFDENVTAAGAMLLGSREGTSTSLEAGLNLIKREEVPSKATVGTNTSDVDLLSDSFASLNSSDDYALPEETSVSTQTESPHSLNCRRNISVFRKPSAKSESPVTSTLAPKGKGSSRKARGPLEDLKKVKLTPLHSKKFPGERDAACLVVAPTYRPTAEEIKDPIGYISKIRAEAEKFGICRIILPSSFQPECKVFDEMRFTAHNQFIHQMFSRWGPNVKHTACIKRCFMKQGITDDQPPLAQDRVSKVDDAYCKFVLPYDLLSPEEKANVEKEVEADHEQQLAAENDASAASAEEELEEEFGNECVTKEDNLWFTDAINCTACLQQGRTMSLSVFQRVARNTMSMWYKQDPSDEDVEKDYWGMVIDQKRHVCVHAGNIDSSVHGSGFPTNRVIPFAKHPWNLKVFTNNPGTVLRCMGPVSGVTIPTLHLSMLFTTGCWYRDPHCLPWIEYLHTGANKIWYSVPAQSSQRFHTAMKDIMPQVCKDSVIWLPSDCAMVPPALLVENGCPLSRTVQEKGQFVVIFPGAFTSTIACGYSVSESVYFATKDWLLTASQCFQHIKASCEPPTFSLEKLLLGIGTDLKEDLETCQRTLPLLRRMCDEEHRYRRQLSDLGLKTFERVPKEEVVDRKKVKRPRLRREENEQGCETCRISCHVSMVVNIHDDTLYCLEHAVQSLQKRNLKSWKLLYSYDM</sequence>
<keyword evidence="2" id="KW-1185">Reference proteome</keyword>
<accession>A0AC60P8J6</accession>
<protein>
    <submittedName>
        <fullName evidence="1">Uncharacterized protein</fullName>
    </submittedName>
</protein>
<proteinExistence type="predicted"/>
<evidence type="ECO:0000313" key="2">
    <source>
        <dbReference type="Proteomes" id="UP000805193"/>
    </source>
</evidence>
<comment type="caution">
    <text evidence="1">The sequence shown here is derived from an EMBL/GenBank/DDBJ whole genome shotgun (WGS) entry which is preliminary data.</text>
</comment>
<organism evidence="1 2">
    <name type="scientific">Ixodes persulcatus</name>
    <name type="common">Taiga tick</name>
    <dbReference type="NCBI Taxonomy" id="34615"/>
    <lineage>
        <taxon>Eukaryota</taxon>
        <taxon>Metazoa</taxon>
        <taxon>Ecdysozoa</taxon>
        <taxon>Arthropoda</taxon>
        <taxon>Chelicerata</taxon>
        <taxon>Arachnida</taxon>
        <taxon>Acari</taxon>
        <taxon>Parasitiformes</taxon>
        <taxon>Ixodida</taxon>
        <taxon>Ixodoidea</taxon>
        <taxon>Ixodidae</taxon>
        <taxon>Ixodinae</taxon>
        <taxon>Ixodes</taxon>
    </lineage>
</organism>